<feature type="compositionally biased region" description="Low complexity" evidence="5">
    <location>
        <begin position="7"/>
        <end position="22"/>
    </location>
</feature>
<dbReference type="GO" id="GO:0016628">
    <property type="term" value="F:oxidoreductase activity, acting on the CH-CH group of donors, NAD or NADP as acceptor"/>
    <property type="evidence" value="ECO:0007669"/>
    <property type="project" value="UniProtKB-ARBA"/>
</dbReference>
<dbReference type="AlphaFoldDB" id="A0A383WDM5"/>
<protein>
    <recommendedName>
        <fullName evidence="6">NADH:flavin oxidoreductase/NADH oxidase N-terminal domain-containing protein</fullName>
    </recommendedName>
</protein>
<evidence type="ECO:0000256" key="3">
    <source>
        <dbReference type="ARBA" id="ARBA00022643"/>
    </source>
</evidence>
<feature type="domain" description="NADH:flavin oxidoreductase/NADH oxidase N-terminal" evidence="6">
    <location>
        <begin position="49"/>
        <end position="388"/>
    </location>
</feature>
<comment type="cofactor">
    <cofactor evidence="1">
        <name>FMN</name>
        <dbReference type="ChEBI" id="CHEBI:58210"/>
    </cofactor>
</comment>
<organism evidence="7 8">
    <name type="scientific">Tetradesmus obliquus</name>
    <name type="common">Green alga</name>
    <name type="synonym">Acutodesmus obliquus</name>
    <dbReference type="NCBI Taxonomy" id="3088"/>
    <lineage>
        <taxon>Eukaryota</taxon>
        <taxon>Viridiplantae</taxon>
        <taxon>Chlorophyta</taxon>
        <taxon>core chlorophytes</taxon>
        <taxon>Chlorophyceae</taxon>
        <taxon>CS clade</taxon>
        <taxon>Sphaeropleales</taxon>
        <taxon>Scenedesmaceae</taxon>
        <taxon>Tetradesmus</taxon>
    </lineage>
</organism>
<keyword evidence="4" id="KW-0560">Oxidoreductase</keyword>
<dbReference type="InterPro" id="IPR001155">
    <property type="entry name" value="OxRdtase_FMN_N"/>
</dbReference>
<dbReference type="FunFam" id="3.20.20.70:FF:000059">
    <property type="entry name" value="N-ethylmaleimide reductase, FMN-linked"/>
    <property type="match status" value="1"/>
</dbReference>
<evidence type="ECO:0000256" key="4">
    <source>
        <dbReference type="ARBA" id="ARBA00023002"/>
    </source>
</evidence>
<dbReference type="EMBL" id="FNXT01001235">
    <property type="protein sequence ID" value="SZX75541.1"/>
    <property type="molecule type" value="Genomic_DNA"/>
</dbReference>
<evidence type="ECO:0000259" key="6">
    <source>
        <dbReference type="Pfam" id="PF00724"/>
    </source>
</evidence>
<dbReference type="Pfam" id="PF00724">
    <property type="entry name" value="Oxidored_FMN"/>
    <property type="match status" value="1"/>
</dbReference>
<proteinExistence type="inferred from homology"/>
<reference evidence="7 8" key="1">
    <citation type="submission" date="2016-10" db="EMBL/GenBank/DDBJ databases">
        <authorList>
            <person name="Cai Z."/>
        </authorList>
    </citation>
    <scope>NUCLEOTIDE SEQUENCE [LARGE SCALE GENOMIC DNA]</scope>
</reference>
<dbReference type="InterPro" id="IPR013785">
    <property type="entry name" value="Aldolase_TIM"/>
</dbReference>
<evidence type="ECO:0000256" key="2">
    <source>
        <dbReference type="ARBA" id="ARBA00005979"/>
    </source>
</evidence>
<dbReference type="GO" id="GO:0005829">
    <property type="term" value="C:cytosol"/>
    <property type="evidence" value="ECO:0007669"/>
    <property type="project" value="UniProtKB-ARBA"/>
</dbReference>
<gene>
    <name evidence="7" type="ORF">BQ4739_LOCUS15826</name>
</gene>
<keyword evidence="3" id="KW-0288">FMN</keyword>
<dbReference type="CDD" id="cd02933">
    <property type="entry name" value="OYE_like_FMN"/>
    <property type="match status" value="1"/>
</dbReference>
<comment type="similarity">
    <text evidence="2">Belongs to the NADH:flavin oxidoreductase/NADH oxidase family.</text>
</comment>
<dbReference type="Proteomes" id="UP000256970">
    <property type="component" value="Unassembled WGS sequence"/>
</dbReference>
<evidence type="ECO:0000256" key="5">
    <source>
        <dbReference type="SAM" id="MobiDB-lite"/>
    </source>
</evidence>
<feature type="region of interest" description="Disordered" evidence="5">
    <location>
        <begin position="1"/>
        <end position="22"/>
    </location>
</feature>
<dbReference type="STRING" id="3088.A0A383WDM5"/>
<keyword evidence="8" id="KW-1185">Reference proteome</keyword>
<evidence type="ECO:0000256" key="1">
    <source>
        <dbReference type="ARBA" id="ARBA00001917"/>
    </source>
</evidence>
<dbReference type="PANTHER" id="PTHR22893">
    <property type="entry name" value="NADH OXIDOREDUCTASE-RELATED"/>
    <property type="match status" value="1"/>
</dbReference>
<accession>A0A383WDM5</accession>
<dbReference type="InterPro" id="IPR045247">
    <property type="entry name" value="Oye-like"/>
</dbReference>
<sequence>MRSTQLPTAPRSGARAGPAPVSRVHTVRVRAAVAVQQQPLQVKEDAQPLFTPIKLGDLELQHRVIMAPLTRCRAPNNVPAPIMATYYGQRASEGGLIISEATAICPEAHGYPQVPGIYTAEQVEGWKPVVQAVKAKGGLFLCQLWHVGRASHPDYQPGNALPVSSSAVPIGEGFEVYTPKGGPFKYPTPRALDASEIPAIVQAYADAARNAVAAGFDGVEVHGANGYLLDQFWKDSTNSRTDGYGGSDENKARLLLEVMEAVAAAIGPARVGLRLSPYNSFLDACDSVERAVEKNVWLMKALEARVPGLAYMHMVEPRLAGGNAEVEGPIDHSLEPFRQASSLPFLAAGGFKRDDGIAAVKDGKADAVVYGRYFISNPDLPKRLAVGAELAPYDRDSFYSFGEQGYTDYPCMQESS</sequence>
<dbReference type="PANTHER" id="PTHR22893:SF91">
    <property type="entry name" value="NADPH DEHYDROGENASE 2-RELATED"/>
    <property type="match status" value="1"/>
</dbReference>
<dbReference type="Gene3D" id="3.20.20.70">
    <property type="entry name" value="Aldolase class I"/>
    <property type="match status" value="1"/>
</dbReference>
<dbReference type="SUPFAM" id="SSF51395">
    <property type="entry name" value="FMN-linked oxidoreductases"/>
    <property type="match status" value="1"/>
</dbReference>
<dbReference type="GO" id="GO:0010181">
    <property type="term" value="F:FMN binding"/>
    <property type="evidence" value="ECO:0007669"/>
    <property type="project" value="InterPro"/>
</dbReference>
<evidence type="ECO:0000313" key="7">
    <source>
        <dbReference type="EMBL" id="SZX75541.1"/>
    </source>
</evidence>
<evidence type="ECO:0000313" key="8">
    <source>
        <dbReference type="Proteomes" id="UP000256970"/>
    </source>
</evidence>
<keyword evidence="3" id="KW-0285">Flavoprotein</keyword>
<name>A0A383WDM5_TETOB</name>